<dbReference type="Proteomes" id="UP000319949">
    <property type="component" value="Unassembled WGS sequence"/>
</dbReference>
<protein>
    <submittedName>
        <fullName evidence="1">Uncharacterized protein</fullName>
    </submittedName>
</protein>
<evidence type="ECO:0000313" key="2">
    <source>
        <dbReference type="Proteomes" id="UP000319949"/>
    </source>
</evidence>
<name>A0A560E5X3_9BRAD</name>
<organism evidence="1 2">
    <name type="scientific">Bradyrhizobium stylosanthis</name>
    <dbReference type="NCBI Taxonomy" id="1803665"/>
    <lineage>
        <taxon>Bacteria</taxon>
        <taxon>Pseudomonadati</taxon>
        <taxon>Pseudomonadota</taxon>
        <taxon>Alphaproteobacteria</taxon>
        <taxon>Hyphomicrobiales</taxon>
        <taxon>Nitrobacteraceae</taxon>
        <taxon>Bradyrhizobium</taxon>
    </lineage>
</organism>
<dbReference type="EMBL" id="VITK01000002">
    <property type="protein sequence ID" value="TWB04778.1"/>
    <property type="molecule type" value="Genomic_DNA"/>
</dbReference>
<gene>
    <name evidence="1" type="ORF">FBZ96_1021260</name>
</gene>
<evidence type="ECO:0000313" key="1">
    <source>
        <dbReference type="EMBL" id="TWB04778.1"/>
    </source>
</evidence>
<accession>A0A560E5X3</accession>
<comment type="caution">
    <text evidence="1">The sequence shown here is derived from an EMBL/GenBank/DDBJ whole genome shotgun (WGS) entry which is preliminary data.</text>
</comment>
<dbReference type="AlphaFoldDB" id="A0A560E5X3"/>
<proteinExistence type="predicted"/>
<dbReference type="RefSeq" id="WP_145660027.1">
    <property type="nucleotide sequence ID" value="NZ_VITK01000002.1"/>
</dbReference>
<reference evidence="1 2" key="1">
    <citation type="submission" date="2019-06" db="EMBL/GenBank/DDBJ databases">
        <title>Genomic Encyclopedia of Type Strains, Phase IV (KMG-V): Genome sequencing to study the core and pangenomes of soil and plant-associated prokaryotes.</title>
        <authorList>
            <person name="Whitman W."/>
        </authorList>
    </citation>
    <scope>NUCLEOTIDE SEQUENCE [LARGE SCALE GENOMIC DNA]</scope>
    <source>
        <strain evidence="1 2">BR 510</strain>
    </source>
</reference>
<sequence length="65" mass="7690">MFYDAATVQMLRDVLDDVLSSPTFTQQSRRTAVEVAERVLKLASQGERRPENIKRHLQNEFFRRH</sequence>
<keyword evidence="2" id="KW-1185">Reference proteome</keyword>
<dbReference type="OrthoDB" id="8255061at2"/>